<gene>
    <name evidence="4" type="ORF">CLV71_11998</name>
</gene>
<evidence type="ECO:0000256" key="1">
    <source>
        <dbReference type="SAM" id="MobiDB-lite"/>
    </source>
</evidence>
<comment type="caution">
    <text evidence="4">The sequence shown here is derived from an EMBL/GenBank/DDBJ whole genome shotgun (WGS) entry which is preliminary data.</text>
</comment>
<dbReference type="RefSeq" id="WP_133907576.1">
    <property type="nucleotide sequence ID" value="NZ_SOCP01000019.1"/>
</dbReference>
<dbReference type="PROSITE" id="PS51257">
    <property type="entry name" value="PROKAR_LIPOPROTEIN"/>
    <property type="match status" value="1"/>
</dbReference>
<feature type="compositionally biased region" description="Polar residues" evidence="1">
    <location>
        <begin position="64"/>
        <end position="73"/>
    </location>
</feature>
<name>A0A4R7V2U9_9PSEU</name>
<reference evidence="4 5" key="1">
    <citation type="submission" date="2019-03" db="EMBL/GenBank/DDBJ databases">
        <title>Genomic Encyclopedia of Archaeal and Bacterial Type Strains, Phase II (KMG-II): from individual species to whole genera.</title>
        <authorList>
            <person name="Goeker M."/>
        </authorList>
    </citation>
    <scope>NUCLEOTIDE SEQUENCE [LARGE SCALE GENOMIC DNA]</scope>
    <source>
        <strain evidence="4 5">DSM 45499</strain>
    </source>
</reference>
<feature type="domain" description="DUF4232" evidence="3">
    <location>
        <begin position="69"/>
        <end position="199"/>
    </location>
</feature>
<dbReference type="EMBL" id="SOCP01000019">
    <property type="protein sequence ID" value="TDV41776.1"/>
    <property type="molecule type" value="Genomic_DNA"/>
</dbReference>
<dbReference type="AlphaFoldDB" id="A0A4R7V2U9"/>
<evidence type="ECO:0000313" key="5">
    <source>
        <dbReference type="Proteomes" id="UP000294927"/>
    </source>
</evidence>
<keyword evidence="2" id="KW-0732">Signal</keyword>
<organism evidence="4 5">
    <name type="scientific">Actinophytocola oryzae</name>
    <dbReference type="NCBI Taxonomy" id="502181"/>
    <lineage>
        <taxon>Bacteria</taxon>
        <taxon>Bacillati</taxon>
        <taxon>Actinomycetota</taxon>
        <taxon>Actinomycetes</taxon>
        <taxon>Pseudonocardiales</taxon>
        <taxon>Pseudonocardiaceae</taxon>
    </lineage>
</organism>
<feature type="region of interest" description="Disordered" evidence="1">
    <location>
        <begin position="28"/>
        <end position="73"/>
    </location>
</feature>
<feature type="chain" id="PRO_5038338405" evidence="2">
    <location>
        <begin position="23"/>
        <end position="204"/>
    </location>
</feature>
<sequence>MARHYRLCVIAALSLSVLSACGARQGAASESTLPRLTTTTGSGTTTTTTSSPPSQTGSESSPPNQDNPCTAESLTGSVESMDAAPGNRYVTLVLRNTGGQTCSLWGFGGLELLDVAKRPLPTDARRSLDPQPALVTLEPGDEAGKIVRWTVVATGDEPTAGPCQPKAASINVLPPDQTAPLVVEYTFGSVCDHGRLDTSAYFAR</sequence>
<dbReference type="Proteomes" id="UP000294927">
    <property type="component" value="Unassembled WGS sequence"/>
</dbReference>
<dbReference type="InterPro" id="IPR025326">
    <property type="entry name" value="DUF4232"/>
</dbReference>
<dbReference type="OrthoDB" id="485007at2"/>
<evidence type="ECO:0000256" key="2">
    <source>
        <dbReference type="SAM" id="SignalP"/>
    </source>
</evidence>
<feature type="signal peptide" evidence="2">
    <location>
        <begin position="1"/>
        <end position="22"/>
    </location>
</feature>
<accession>A0A4R7V2U9</accession>
<proteinExistence type="predicted"/>
<evidence type="ECO:0000313" key="4">
    <source>
        <dbReference type="EMBL" id="TDV41776.1"/>
    </source>
</evidence>
<feature type="compositionally biased region" description="Low complexity" evidence="1">
    <location>
        <begin position="29"/>
        <end position="63"/>
    </location>
</feature>
<evidence type="ECO:0000259" key="3">
    <source>
        <dbReference type="Pfam" id="PF14016"/>
    </source>
</evidence>
<keyword evidence="5" id="KW-1185">Reference proteome</keyword>
<dbReference type="Pfam" id="PF14016">
    <property type="entry name" value="DUF4232"/>
    <property type="match status" value="1"/>
</dbReference>
<protein>
    <submittedName>
        <fullName evidence="4">Uncharacterized protein DUF4232</fullName>
    </submittedName>
</protein>